<dbReference type="PANTHER" id="PTHR33607:SF2">
    <property type="entry name" value="ENDONUCLEASE-1"/>
    <property type="match status" value="1"/>
</dbReference>
<comment type="similarity">
    <text evidence="1">Belongs to the EndA/NucM nuclease family.</text>
</comment>
<evidence type="ECO:0000256" key="3">
    <source>
        <dbReference type="ARBA" id="ARBA00022729"/>
    </source>
</evidence>
<name>A0A3M7LCD2_9FLAO</name>
<comment type="caution">
    <text evidence="7">The sequence shown here is derived from an EMBL/GenBank/DDBJ whole genome shotgun (WGS) entry which is preliminary data.</text>
</comment>
<reference evidence="7 8" key="1">
    <citation type="submission" date="2018-08" db="EMBL/GenBank/DDBJ databases">
        <title>Chryseobacterium nematophagum: a novel matrix digesting pathogen of nematodes.</title>
        <authorList>
            <person name="Page A."/>
            <person name="Roberts M."/>
            <person name="Felix M.-A."/>
            <person name="Weir W."/>
        </authorList>
    </citation>
    <scope>NUCLEOTIDE SEQUENCE [LARGE SCALE GENOMIC DNA]</scope>
    <source>
        <strain evidence="7 8">JUb275</strain>
    </source>
</reference>
<dbReference type="PANTHER" id="PTHR33607">
    <property type="entry name" value="ENDONUCLEASE-1"/>
    <property type="match status" value="1"/>
</dbReference>
<dbReference type="Pfam" id="PF04231">
    <property type="entry name" value="Endonuclease_1"/>
    <property type="match status" value="1"/>
</dbReference>
<dbReference type="SMART" id="SM00060">
    <property type="entry name" value="FN3"/>
    <property type="match status" value="1"/>
</dbReference>
<dbReference type="InterPro" id="IPR003961">
    <property type="entry name" value="FN3_dom"/>
</dbReference>
<dbReference type="InterPro" id="IPR026444">
    <property type="entry name" value="Secre_tail"/>
</dbReference>
<proteinExistence type="inferred from homology"/>
<dbReference type="GO" id="GO:0004518">
    <property type="term" value="F:nuclease activity"/>
    <property type="evidence" value="ECO:0007669"/>
    <property type="project" value="UniProtKB-KW"/>
</dbReference>
<dbReference type="InterPro" id="IPR013783">
    <property type="entry name" value="Ig-like_fold"/>
</dbReference>
<dbReference type="Gene3D" id="2.60.40.10">
    <property type="entry name" value="Immunoglobulins"/>
    <property type="match status" value="1"/>
</dbReference>
<keyword evidence="3" id="KW-0732">Signal</keyword>
<dbReference type="EMBL" id="QWIV01000008">
    <property type="protein sequence ID" value="RMZ60361.1"/>
    <property type="molecule type" value="Genomic_DNA"/>
</dbReference>
<evidence type="ECO:0000256" key="2">
    <source>
        <dbReference type="ARBA" id="ARBA00022722"/>
    </source>
</evidence>
<evidence type="ECO:0000256" key="5">
    <source>
        <dbReference type="SAM" id="MobiDB-lite"/>
    </source>
</evidence>
<gene>
    <name evidence="7" type="ORF">D1632_05325</name>
</gene>
<dbReference type="InterPro" id="IPR044925">
    <property type="entry name" value="His-Me_finger_sf"/>
</dbReference>
<dbReference type="GO" id="GO:0016787">
    <property type="term" value="F:hydrolase activity"/>
    <property type="evidence" value="ECO:0007669"/>
    <property type="project" value="UniProtKB-KW"/>
</dbReference>
<protein>
    <submittedName>
        <fullName evidence="7">T9SS C-terminal target domain-containing protein</fullName>
    </submittedName>
</protein>
<feature type="domain" description="Fibronectin type-III" evidence="6">
    <location>
        <begin position="278"/>
        <end position="366"/>
    </location>
</feature>
<evidence type="ECO:0000256" key="4">
    <source>
        <dbReference type="ARBA" id="ARBA00022801"/>
    </source>
</evidence>
<dbReference type="Pfam" id="PF18962">
    <property type="entry name" value="Por_Secre_tail"/>
    <property type="match status" value="1"/>
</dbReference>
<evidence type="ECO:0000256" key="1">
    <source>
        <dbReference type="ARBA" id="ARBA00006429"/>
    </source>
</evidence>
<dbReference type="PROSITE" id="PS50853">
    <property type="entry name" value="FN3"/>
    <property type="match status" value="1"/>
</dbReference>
<keyword evidence="2" id="KW-0540">Nuclease</keyword>
<keyword evidence="8" id="KW-1185">Reference proteome</keyword>
<dbReference type="CDD" id="cd00063">
    <property type="entry name" value="FN3"/>
    <property type="match status" value="1"/>
</dbReference>
<accession>A0A3M7LCD2</accession>
<evidence type="ECO:0000259" key="6">
    <source>
        <dbReference type="PROSITE" id="PS50853"/>
    </source>
</evidence>
<dbReference type="InterPro" id="IPR007346">
    <property type="entry name" value="Endonuclease-I"/>
</dbReference>
<dbReference type="AlphaFoldDB" id="A0A3M7LCD2"/>
<keyword evidence="4" id="KW-0378">Hydrolase</keyword>
<dbReference type="Proteomes" id="UP000267524">
    <property type="component" value="Unassembled WGS sequence"/>
</dbReference>
<dbReference type="SUPFAM" id="SSF54060">
    <property type="entry name" value="His-Me finger endonucleases"/>
    <property type="match status" value="1"/>
</dbReference>
<dbReference type="SUPFAM" id="SSF49265">
    <property type="entry name" value="Fibronectin type III"/>
    <property type="match status" value="1"/>
</dbReference>
<evidence type="ECO:0000313" key="7">
    <source>
        <dbReference type="EMBL" id="RMZ60361.1"/>
    </source>
</evidence>
<feature type="region of interest" description="Disordered" evidence="5">
    <location>
        <begin position="350"/>
        <end position="376"/>
    </location>
</feature>
<dbReference type="Pfam" id="PF00041">
    <property type="entry name" value="fn3"/>
    <property type="match status" value="1"/>
</dbReference>
<sequence>MKRNLLHFLLIFSWINLFSQIPQGYYDTTAGLSGAPLKTELSQIITNGHQDHGYGGLWIAYQTTDRDYFYENDGTILDIYSENPIGPDPYNFNYGTNQCGTYSNEGDCYNREHIVPQSLFNEAFPMKSDLHFIRPTDGKVNAMRSNYPFGKVGTATYTSQNGSRLGNSISSGYSGTVFEPIDEFKGDIARMILYFVTRYENKLSTFSTGNMLGGSPFPGLQIWELNQLLAWHNIDPVSTVEIARNNASYHYQGNRNPFIDHPEYVEQIWGDLVDDTEPPSPATDLITTGATSNSISLSWTAATDNIGVTAYDIYINGTLKTTVSGTTTTISGLAPSTTYSFYVIAKDAAGNSSPPSNTTTGATLPSQSGENTSCGSENFESIPTISSSSYLIRNWTNNNISWTATDARTDQTINGKAITIRNGNVTSTTISDGIESLTLTTQLKYSGTPGTLNVEINGVSVGTIPYSSNASTTTINNINITGNIIIKITNSNSNRIALDDLSWTCYSSVLKTSEATKDKLLSISPNPIKNDELVVKGRNLNTIYKAEIYDLSGKLIQKFTHPFKHSNKLNVKGISKGTYIFTTNMGSIKFIVE</sequence>
<dbReference type="NCBIfam" id="TIGR04183">
    <property type="entry name" value="Por_Secre_tail"/>
    <property type="match status" value="1"/>
</dbReference>
<organism evidence="7 8">
    <name type="scientific">Chryseobacterium nematophagum</name>
    <dbReference type="NCBI Taxonomy" id="2305228"/>
    <lineage>
        <taxon>Bacteria</taxon>
        <taxon>Pseudomonadati</taxon>
        <taxon>Bacteroidota</taxon>
        <taxon>Flavobacteriia</taxon>
        <taxon>Flavobacteriales</taxon>
        <taxon>Weeksellaceae</taxon>
        <taxon>Chryseobacterium group</taxon>
        <taxon>Chryseobacterium</taxon>
    </lineage>
</organism>
<evidence type="ECO:0000313" key="8">
    <source>
        <dbReference type="Proteomes" id="UP000267524"/>
    </source>
</evidence>
<dbReference type="RefSeq" id="WP_122546201.1">
    <property type="nucleotide sequence ID" value="NZ_QWIV01000008.1"/>
</dbReference>
<dbReference type="InterPro" id="IPR036116">
    <property type="entry name" value="FN3_sf"/>
</dbReference>